<dbReference type="Gene3D" id="3.40.50.1000">
    <property type="entry name" value="HAD superfamily/HAD-like"/>
    <property type="match status" value="1"/>
</dbReference>
<evidence type="ECO:0000256" key="1">
    <source>
        <dbReference type="ARBA" id="ARBA00001946"/>
    </source>
</evidence>
<evidence type="ECO:0000256" key="9">
    <source>
        <dbReference type="ARBA" id="ARBA00022842"/>
    </source>
</evidence>
<keyword evidence="15" id="KW-1185">Reference proteome</keyword>
<dbReference type="SUPFAM" id="SSF56784">
    <property type="entry name" value="HAD-like"/>
    <property type="match status" value="1"/>
</dbReference>
<accession>A0ABT9GS34</accession>
<dbReference type="InterPro" id="IPR023214">
    <property type="entry name" value="HAD_sf"/>
</dbReference>
<dbReference type="CDD" id="cd07500">
    <property type="entry name" value="HAD_PSP"/>
    <property type="match status" value="1"/>
</dbReference>
<evidence type="ECO:0000313" key="14">
    <source>
        <dbReference type="EMBL" id="MDP4529704.1"/>
    </source>
</evidence>
<evidence type="ECO:0000256" key="10">
    <source>
        <dbReference type="ARBA" id="ARBA00023299"/>
    </source>
</evidence>
<name>A0ABT9GS34_9GAMM</name>
<evidence type="ECO:0000256" key="7">
    <source>
        <dbReference type="ARBA" id="ARBA00022723"/>
    </source>
</evidence>
<evidence type="ECO:0000256" key="13">
    <source>
        <dbReference type="ARBA" id="ARBA00048523"/>
    </source>
</evidence>
<comment type="cofactor">
    <cofactor evidence="1">
        <name>Mg(2+)</name>
        <dbReference type="ChEBI" id="CHEBI:18420"/>
    </cofactor>
</comment>
<keyword evidence="7" id="KW-0479">Metal-binding</keyword>
<keyword evidence="9" id="KW-0460">Magnesium</keyword>
<dbReference type="SFLD" id="SFLDG01136">
    <property type="entry name" value="C1.6:_Phosphoserine_Phosphatas"/>
    <property type="match status" value="1"/>
</dbReference>
<evidence type="ECO:0000256" key="6">
    <source>
        <dbReference type="ARBA" id="ARBA00022605"/>
    </source>
</evidence>
<evidence type="ECO:0000256" key="12">
    <source>
        <dbReference type="ARBA" id="ARBA00048138"/>
    </source>
</evidence>
<protein>
    <recommendedName>
        <fullName evidence="5">Phosphoserine phosphatase</fullName>
        <ecNumber evidence="4">3.1.3.3</ecNumber>
    </recommendedName>
    <alternativeName>
        <fullName evidence="11">O-phosphoserine phosphohydrolase</fullName>
    </alternativeName>
</protein>
<evidence type="ECO:0000256" key="5">
    <source>
        <dbReference type="ARBA" id="ARBA00015196"/>
    </source>
</evidence>
<comment type="similarity">
    <text evidence="3">Belongs to the HAD-like hydrolase superfamily. SerB family.</text>
</comment>
<dbReference type="SFLD" id="SFLDS00003">
    <property type="entry name" value="Haloacid_Dehalogenase"/>
    <property type="match status" value="1"/>
</dbReference>
<evidence type="ECO:0000313" key="15">
    <source>
        <dbReference type="Proteomes" id="UP001236258"/>
    </source>
</evidence>
<dbReference type="Pfam" id="PF00702">
    <property type="entry name" value="Hydrolase"/>
    <property type="match status" value="1"/>
</dbReference>
<comment type="caution">
    <text evidence="14">The sequence shown here is derived from an EMBL/GenBank/DDBJ whole genome shotgun (WGS) entry which is preliminary data.</text>
</comment>
<evidence type="ECO:0000256" key="11">
    <source>
        <dbReference type="ARBA" id="ARBA00031693"/>
    </source>
</evidence>
<dbReference type="EMBL" id="JAUZVY010000005">
    <property type="protein sequence ID" value="MDP4529704.1"/>
    <property type="molecule type" value="Genomic_DNA"/>
</dbReference>
<keyword evidence="8 14" id="KW-0378">Hydrolase</keyword>
<organism evidence="14 15">
    <name type="scientific">Alkalimonas delamerensis</name>
    <dbReference type="NCBI Taxonomy" id="265981"/>
    <lineage>
        <taxon>Bacteria</taxon>
        <taxon>Pseudomonadati</taxon>
        <taxon>Pseudomonadota</taxon>
        <taxon>Gammaproteobacteria</taxon>
        <taxon>Alkalimonas</taxon>
    </lineage>
</organism>
<dbReference type="SFLD" id="SFLDG01137">
    <property type="entry name" value="C1.6.1:_Phosphoserine_Phosphat"/>
    <property type="match status" value="1"/>
</dbReference>
<dbReference type="NCBIfam" id="TIGR01488">
    <property type="entry name" value="HAD-SF-IB"/>
    <property type="match status" value="1"/>
</dbReference>
<evidence type="ECO:0000256" key="4">
    <source>
        <dbReference type="ARBA" id="ARBA00012640"/>
    </source>
</evidence>
<keyword evidence="10" id="KW-0718">Serine biosynthesis</keyword>
<comment type="catalytic activity">
    <reaction evidence="12">
        <text>O-phospho-L-serine + H2O = L-serine + phosphate</text>
        <dbReference type="Rhea" id="RHEA:21208"/>
        <dbReference type="ChEBI" id="CHEBI:15377"/>
        <dbReference type="ChEBI" id="CHEBI:33384"/>
        <dbReference type="ChEBI" id="CHEBI:43474"/>
        <dbReference type="ChEBI" id="CHEBI:57524"/>
        <dbReference type="EC" id="3.1.3.3"/>
    </reaction>
</comment>
<dbReference type="InterPro" id="IPR036412">
    <property type="entry name" value="HAD-like_sf"/>
</dbReference>
<comment type="pathway">
    <text evidence="2">Amino-acid biosynthesis; L-serine biosynthesis; L-serine from 3-phospho-D-glycerate: step 3/3.</text>
</comment>
<sequence>MSHCYQFQAADWPSQNLSDCCSEHDTALLCTERGELRVQTKSPVVGWSAASLQPQLSNVTPQASLRIFGGSLTFAQLPALFASCPALEQQVLALRLYQPHPDLAPALLLQLPMLLSQHEQQDVRQWAQAQALELVYLEQAPSLSEPGLLLMDMDSTAIEIECIDEIARKSGVGDEVAKVTARAMRGELDFAASLRERVAALKGADATILAEVLAELPLMPGLTELVVQLKGYNWHVAIASGGFTYFTKALEQQLGLSATFANELAIVDGKLTGEVQGAIVDASTKARVLGQLATQYHLAKHQTVAIGDGANDLPMLAEAGLGVAFHAKPLVQAKAKAAIRHGSLLQLLYLLD</sequence>
<dbReference type="SFLD" id="SFLDF00029">
    <property type="entry name" value="phosphoserine_phosphatase"/>
    <property type="match status" value="1"/>
</dbReference>
<dbReference type="PANTHER" id="PTHR43344">
    <property type="entry name" value="PHOSPHOSERINE PHOSPHATASE"/>
    <property type="match status" value="1"/>
</dbReference>
<dbReference type="InterPro" id="IPR050582">
    <property type="entry name" value="HAD-like_SerB"/>
</dbReference>
<evidence type="ECO:0000256" key="2">
    <source>
        <dbReference type="ARBA" id="ARBA00005135"/>
    </source>
</evidence>
<evidence type="ECO:0000256" key="8">
    <source>
        <dbReference type="ARBA" id="ARBA00022801"/>
    </source>
</evidence>
<evidence type="ECO:0000256" key="3">
    <source>
        <dbReference type="ARBA" id="ARBA00009184"/>
    </source>
</evidence>
<keyword evidence="6" id="KW-0028">Amino-acid biosynthesis</keyword>
<gene>
    <name evidence="14" type="primary">serB</name>
    <name evidence="14" type="ORF">Q3O59_11795</name>
</gene>
<dbReference type="GO" id="GO:0016787">
    <property type="term" value="F:hydrolase activity"/>
    <property type="evidence" value="ECO:0007669"/>
    <property type="project" value="UniProtKB-KW"/>
</dbReference>
<dbReference type="NCBIfam" id="TIGR00338">
    <property type="entry name" value="serB"/>
    <property type="match status" value="1"/>
</dbReference>
<dbReference type="EC" id="3.1.3.3" evidence="4"/>
<comment type="catalytic activity">
    <reaction evidence="13">
        <text>O-phospho-D-serine + H2O = D-serine + phosphate</text>
        <dbReference type="Rhea" id="RHEA:24873"/>
        <dbReference type="ChEBI" id="CHEBI:15377"/>
        <dbReference type="ChEBI" id="CHEBI:35247"/>
        <dbReference type="ChEBI" id="CHEBI:43474"/>
        <dbReference type="ChEBI" id="CHEBI:58680"/>
        <dbReference type="EC" id="3.1.3.3"/>
    </reaction>
</comment>
<dbReference type="PANTHER" id="PTHR43344:SF2">
    <property type="entry name" value="PHOSPHOSERINE PHOSPHATASE"/>
    <property type="match status" value="1"/>
</dbReference>
<dbReference type="Proteomes" id="UP001236258">
    <property type="component" value="Unassembled WGS sequence"/>
</dbReference>
<dbReference type="InterPro" id="IPR004469">
    <property type="entry name" value="PSP"/>
</dbReference>
<reference evidence="14 15" key="1">
    <citation type="submission" date="2023-08" db="EMBL/GenBank/DDBJ databases">
        <authorList>
            <person name="Joshi A."/>
            <person name="Thite S."/>
        </authorList>
    </citation>
    <scope>NUCLEOTIDE SEQUENCE [LARGE SCALE GENOMIC DNA]</scope>
    <source>
        <strain evidence="14 15">1E1</strain>
    </source>
</reference>
<proteinExistence type="inferred from homology"/>